<evidence type="ECO:0000313" key="9">
    <source>
        <dbReference type="EMBL" id="KAJ6793619.1"/>
    </source>
</evidence>
<keyword evidence="1" id="KW-0723">Serine/threonine-protein kinase</keyword>
<evidence type="ECO:0000256" key="4">
    <source>
        <dbReference type="ARBA" id="ARBA00022741"/>
    </source>
</evidence>
<dbReference type="Proteomes" id="UP001140949">
    <property type="component" value="Unassembled WGS sequence"/>
</dbReference>
<evidence type="ECO:0000256" key="7">
    <source>
        <dbReference type="SAM" id="MobiDB-lite"/>
    </source>
</evidence>
<dbReference type="SMART" id="SM00220">
    <property type="entry name" value="S_TKc"/>
    <property type="match status" value="1"/>
</dbReference>
<dbReference type="CDD" id="cd14133">
    <property type="entry name" value="PKc_DYRK_like"/>
    <property type="match status" value="1"/>
</dbReference>
<evidence type="ECO:0000259" key="8">
    <source>
        <dbReference type="PROSITE" id="PS50011"/>
    </source>
</evidence>
<feature type="region of interest" description="Disordered" evidence="7">
    <location>
        <begin position="31"/>
        <end position="84"/>
    </location>
</feature>
<dbReference type="GO" id="GO:0005524">
    <property type="term" value="F:ATP binding"/>
    <property type="evidence" value="ECO:0007669"/>
    <property type="project" value="UniProtKB-KW"/>
</dbReference>
<name>A0AAX6DPI9_IRIPA</name>
<dbReference type="Gene3D" id="3.30.200.20">
    <property type="entry name" value="Phosphorylase Kinase, domain 1"/>
    <property type="match status" value="1"/>
</dbReference>
<dbReference type="FunFam" id="1.10.510.10:FF:000380">
    <property type="entry name" value="Serine/threonine-protein kinase ppk15"/>
    <property type="match status" value="1"/>
</dbReference>
<protein>
    <recommendedName>
        <fullName evidence="8">Protein kinase domain-containing protein</fullName>
    </recommendedName>
</protein>
<evidence type="ECO:0000256" key="2">
    <source>
        <dbReference type="ARBA" id="ARBA00022553"/>
    </source>
</evidence>
<evidence type="ECO:0000313" key="10">
    <source>
        <dbReference type="Proteomes" id="UP001140949"/>
    </source>
</evidence>
<dbReference type="PANTHER" id="PTHR24058">
    <property type="entry name" value="DUAL SPECIFICITY PROTEIN KINASE"/>
    <property type="match status" value="1"/>
</dbReference>
<evidence type="ECO:0000256" key="3">
    <source>
        <dbReference type="ARBA" id="ARBA00022679"/>
    </source>
</evidence>
<reference evidence="9" key="1">
    <citation type="journal article" date="2023" name="GigaByte">
        <title>Genome assembly of the bearded iris, Iris pallida Lam.</title>
        <authorList>
            <person name="Bruccoleri R.E."/>
            <person name="Oakeley E.J."/>
            <person name="Faust A.M.E."/>
            <person name="Altorfer M."/>
            <person name="Dessus-Babus S."/>
            <person name="Burckhardt D."/>
            <person name="Oertli M."/>
            <person name="Naumann U."/>
            <person name="Petersen F."/>
            <person name="Wong J."/>
        </authorList>
    </citation>
    <scope>NUCLEOTIDE SEQUENCE</scope>
    <source>
        <strain evidence="9">GSM-AAB239-AS_SAM_17_03QT</strain>
    </source>
</reference>
<dbReference type="PROSITE" id="PS50011">
    <property type="entry name" value="PROTEIN_KINASE_DOM"/>
    <property type="match status" value="1"/>
</dbReference>
<sequence>MASPSPGVQDVLDFLTAHGFSSAASALLDDATARVGSSPPPPPPVRIPRSRSSRAEEEEEEEEEGAAGADSTANSSSSSRGFVSMVSSPSDLLNPYGFWSPTRPKSDDSSEGHSEFGTARDYNDFNIFGDSSWYNDQSGSEGCLKDPFFVPVTSSCLSEDKFVMSMEAKEQFKEQQSDKTEMCICSFPLCDCCGGKFAERDKSLSAGSAIYGRYQILDDETERLDECGDDGFRWKKDDCREGVLWKINSLYEPNPTREKGSSEISSVEEIQVIDAYTADQSTFTHDEDMGNGGYNLQSPPTVNDGHEFGKLGTFDRECQDAGAVGDGGEDHDTDAELQLYSSHEDEYEIFELRIIHRKNRTGFEENKDLPIVLNSVIAGRYYITEYIGSAAFSKVVQAHDLQTGIDVCLKIIKNDKGFFDQSLDEIKLLKFVNKYDPADECHILRLYDYFYHQEHLFIVCELLRANLYEVQKYNQDIGGDVYFTLRRIQAIARQCLEALEYLHHLRIIHCDLKPENILIKSYSRCEVKVIDLGSSCFQTDTLCFYVQSRSYRAPEVILGCSYDEKIDIWSLGCILAELCTGDVLFPNESVVTILARMIGILGPIDMEMLKKGQETPKYFTDDYDLYHKNEETDQVEYIILERSSLAHHLQANDAAFIDFVNTLLQINPKKRPTASRALQHRWLSVAYE</sequence>
<accession>A0AAX6DPI9</accession>
<keyword evidence="3" id="KW-0808">Transferase</keyword>
<dbReference type="FunFam" id="3.30.200.20:FF:000216">
    <property type="entry name" value="Putative serine/threonine-protein kinase dyrk2"/>
    <property type="match status" value="1"/>
</dbReference>
<dbReference type="PROSITE" id="PS00108">
    <property type="entry name" value="PROTEIN_KINASE_ST"/>
    <property type="match status" value="1"/>
</dbReference>
<feature type="compositionally biased region" description="Acidic residues" evidence="7">
    <location>
        <begin position="56"/>
        <end position="65"/>
    </location>
</feature>
<gene>
    <name evidence="9" type="ORF">M6B38_235200</name>
</gene>
<dbReference type="InterPro" id="IPR011009">
    <property type="entry name" value="Kinase-like_dom_sf"/>
</dbReference>
<dbReference type="PANTHER" id="PTHR24058:SF113">
    <property type="entry name" value="HYPOTHETICAL SER-THR PROTEIN KINASE"/>
    <property type="match status" value="1"/>
</dbReference>
<dbReference type="GO" id="GO:0004674">
    <property type="term" value="F:protein serine/threonine kinase activity"/>
    <property type="evidence" value="ECO:0007669"/>
    <property type="project" value="UniProtKB-KW"/>
</dbReference>
<evidence type="ECO:0000256" key="5">
    <source>
        <dbReference type="ARBA" id="ARBA00022777"/>
    </source>
</evidence>
<reference evidence="9" key="2">
    <citation type="submission" date="2023-04" db="EMBL/GenBank/DDBJ databases">
        <authorList>
            <person name="Bruccoleri R.E."/>
            <person name="Oakeley E.J."/>
            <person name="Faust A.-M."/>
            <person name="Dessus-Babus S."/>
            <person name="Altorfer M."/>
            <person name="Burckhardt D."/>
            <person name="Oertli M."/>
            <person name="Naumann U."/>
            <person name="Petersen F."/>
            <person name="Wong J."/>
        </authorList>
    </citation>
    <scope>NUCLEOTIDE SEQUENCE</scope>
    <source>
        <strain evidence="9">GSM-AAB239-AS_SAM_17_03QT</strain>
        <tissue evidence="9">Leaf</tissue>
    </source>
</reference>
<proteinExistence type="predicted"/>
<evidence type="ECO:0000256" key="1">
    <source>
        <dbReference type="ARBA" id="ARBA00022527"/>
    </source>
</evidence>
<keyword evidence="2" id="KW-0597">Phosphoprotein</keyword>
<dbReference type="InterPro" id="IPR050494">
    <property type="entry name" value="Ser_Thr_dual-spec_kinase"/>
</dbReference>
<dbReference type="InterPro" id="IPR008271">
    <property type="entry name" value="Ser/Thr_kinase_AS"/>
</dbReference>
<dbReference type="Pfam" id="PF00069">
    <property type="entry name" value="Pkinase"/>
    <property type="match status" value="1"/>
</dbReference>
<feature type="compositionally biased region" description="Low complexity" evidence="7">
    <location>
        <begin position="66"/>
        <end position="84"/>
    </location>
</feature>
<dbReference type="AlphaFoldDB" id="A0AAX6DPI9"/>
<feature type="domain" description="Protein kinase" evidence="8">
    <location>
        <begin position="381"/>
        <end position="683"/>
    </location>
</feature>
<keyword evidence="4" id="KW-0547">Nucleotide-binding</keyword>
<keyword evidence="10" id="KW-1185">Reference proteome</keyword>
<dbReference type="EMBL" id="JANAVB010042819">
    <property type="protein sequence ID" value="KAJ6793619.1"/>
    <property type="molecule type" value="Genomic_DNA"/>
</dbReference>
<dbReference type="SUPFAM" id="SSF56112">
    <property type="entry name" value="Protein kinase-like (PK-like)"/>
    <property type="match status" value="1"/>
</dbReference>
<keyword evidence="6" id="KW-0067">ATP-binding</keyword>
<organism evidence="9 10">
    <name type="scientific">Iris pallida</name>
    <name type="common">Sweet iris</name>
    <dbReference type="NCBI Taxonomy" id="29817"/>
    <lineage>
        <taxon>Eukaryota</taxon>
        <taxon>Viridiplantae</taxon>
        <taxon>Streptophyta</taxon>
        <taxon>Embryophyta</taxon>
        <taxon>Tracheophyta</taxon>
        <taxon>Spermatophyta</taxon>
        <taxon>Magnoliopsida</taxon>
        <taxon>Liliopsida</taxon>
        <taxon>Asparagales</taxon>
        <taxon>Iridaceae</taxon>
        <taxon>Iridoideae</taxon>
        <taxon>Irideae</taxon>
        <taxon>Iris</taxon>
    </lineage>
</organism>
<keyword evidence="5" id="KW-0418">Kinase</keyword>
<dbReference type="InterPro" id="IPR000719">
    <property type="entry name" value="Prot_kinase_dom"/>
</dbReference>
<evidence type="ECO:0000256" key="6">
    <source>
        <dbReference type="ARBA" id="ARBA00022840"/>
    </source>
</evidence>
<dbReference type="Gene3D" id="1.10.510.10">
    <property type="entry name" value="Transferase(Phosphotransferase) domain 1"/>
    <property type="match status" value="1"/>
</dbReference>
<comment type="caution">
    <text evidence="9">The sequence shown here is derived from an EMBL/GenBank/DDBJ whole genome shotgun (WGS) entry which is preliminary data.</text>
</comment>